<sequence length="154" mass="16083">MHTRRGAYRGKKQMNKFAFQNNARQSHLSASLAAASSLLPLACYPPRLTPIPRANLHPPGPSVPLSSSPPPPPSSASRASTSSSSASSTSSSCCRLLLRATPTADSIQSSGFSLSPALVVATRARPFTPSSPSPPPPCRPTSRPPACSPCFFSR</sequence>
<reference evidence="2 3" key="1">
    <citation type="submission" date="2023-03" db="EMBL/GenBank/DDBJ databases">
        <title>High recombination rates correlate with genetic variation in Cardiocondyla obscurior ants.</title>
        <authorList>
            <person name="Errbii M."/>
        </authorList>
    </citation>
    <scope>NUCLEOTIDE SEQUENCE [LARGE SCALE GENOMIC DNA]</scope>
    <source>
        <strain evidence="2">Alpha-2009</strain>
        <tissue evidence="2">Whole body</tissue>
    </source>
</reference>
<name>A0AAW2G0F9_9HYME</name>
<feature type="compositionally biased region" description="Low complexity" evidence="1">
    <location>
        <begin position="75"/>
        <end position="89"/>
    </location>
</feature>
<feature type="compositionally biased region" description="Basic residues" evidence="1">
    <location>
        <begin position="1"/>
        <end position="14"/>
    </location>
</feature>
<evidence type="ECO:0000313" key="2">
    <source>
        <dbReference type="EMBL" id="KAL0120895.1"/>
    </source>
</evidence>
<organism evidence="2 3">
    <name type="scientific">Cardiocondyla obscurior</name>
    <dbReference type="NCBI Taxonomy" id="286306"/>
    <lineage>
        <taxon>Eukaryota</taxon>
        <taxon>Metazoa</taxon>
        <taxon>Ecdysozoa</taxon>
        <taxon>Arthropoda</taxon>
        <taxon>Hexapoda</taxon>
        <taxon>Insecta</taxon>
        <taxon>Pterygota</taxon>
        <taxon>Neoptera</taxon>
        <taxon>Endopterygota</taxon>
        <taxon>Hymenoptera</taxon>
        <taxon>Apocrita</taxon>
        <taxon>Aculeata</taxon>
        <taxon>Formicoidea</taxon>
        <taxon>Formicidae</taxon>
        <taxon>Myrmicinae</taxon>
        <taxon>Cardiocondyla</taxon>
    </lineage>
</organism>
<protein>
    <submittedName>
        <fullName evidence="2">Uncharacterized protein</fullName>
    </submittedName>
</protein>
<feature type="compositionally biased region" description="Pro residues" evidence="1">
    <location>
        <begin position="58"/>
        <end position="74"/>
    </location>
</feature>
<accession>A0AAW2G0F9</accession>
<feature type="region of interest" description="Disordered" evidence="1">
    <location>
        <begin position="1"/>
        <end position="20"/>
    </location>
</feature>
<evidence type="ECO:0000256" key="1">
    <source>
        <dbReference type="SAM" id="MobiDB-lite"/>
    </source>
</evidence>
<dbReference type="Proteomes" id="UP001430953">
    <property type="component" value="Unassembled WGS sequence"/>
</dbReference>
<feature type="region of interest" description="Disordered" evidence="1">
    <location>
        <begin position="125"/>
        <end position="154"/>
    </location>
</feature>
<keyword evidence="3" id="KW-1185">Reference proteome</keyword>
<dbReference type="EMBL" id="JADYXP020000007">
    <property type="protein sequence ID" value="KAL0120895.1"/>
    <property type="molecule type" value="Genomic_DNA"/>
</dbReference>
<feature type="region of interest" description="Disordered" evidence="1">
    <location>
        <begin position="49"/>
        <end position="89"/>
    </location>
</feature>
<comment type="caution">
    <text evidence="2">The sequence shown here is derived from an EMBL/GenBank/DDBJ whole genome shotgun (WGS) entry which is preliminary data.</text>
</comment>
<feature type="compositionally biased region" description="Pro residues" evidence="1">
    <location>
        <begin position="129"/>
        <end position="147"/>
    </location>
</feature>
<evidence type="ECO:0000313" key="3">
    <source>
        <dbReference type="Proteomes" id="UP001430953"/>
    </source>
</evidence>
<dbReference type="AlphaFoldDB" id="A0AAW2G0F9"/>
<proteinExistence type="predicted"/>
<gene>
    <name evidence="2" type="ORF">PUN28_008525</name>
</gene>